<gene>
    <name evidence="2" type="ORF">SBX37_16825</name>
    <name evidence="3" type="ORF">VIM7927_02081</name>
</gene>
<evidence type="ECO:0000256" key="1">
    <source>
        <dbReference type="SAM" id="Phobius"/>
    </source>
</evidence>
<accession>A0A1Y6IVH3</accession>
<evidence type="ECO:0000313" key="3">
    <source>
        <dbReference type="EMBL" id="SMS00810.1"/>
    </source>
</evidence>
<keyword evidence="5" id="KW-1185">Reference proteome</keyword>
<name>A0A1Y6IVH3_9VIBR</name>
<organism evidence="3 4">
    <name type="scientific">Vibrio mangrovi</name>
    <dbReference type="NCBI Taxonomy" id="474394"/>
    <lineage>
        <taxon>Bacteria</taxon>
        <taxon>Pseudomonadati</taxon>
        <taxon>Pseudomonadota</taxon>
        <taxon>Gammaproteobacteria</taxon>
        <taxon>Vibrionales</taxon>
        <taxon>Vibrionaceae</taxon>
        <taxon>Vibrio</taxon>
    </lineage>
</organism>
<protein>
    <submittedName>
        <fullName evidence="2">YeeE/YedE family protein</fullName>
    </submittedName>
</protein>
<keyword evidence="1" id="KW-0812">Transmembrane</keyword>
<feature type="transmembrane region" description="Helical" evidence="1">
    <location>
        <begin position="85"/>
        <end position="105"/>
    </location>
</feature>
<dbReference type="AlphaFoldDB" id="A0A1Y6IVH3"/>
<proteinExistence type="predicted"/>
<dbReference type="Proteomes" id="UP000196125">
    <property type="component" value="Unassembled WGS sequence"/>
</dbReference>
<evidence type="ECO:0000313" key="5">
    <source>
        <dbReference type="Proteomes" id="UP001283366"/>
    </source>
</evidence>
<feature type="transmembrane region" description="Helical" evidence="1">
    <location>
        <begin position="117"/>
        <end position="140"/>
    </location>
</feature>
<keyword evidence="1" id="KW-1133">Transmembrane helix</keyword>
<evidence type="ECO:0000313" key="2">
    <source>
        <dbReference type="EMBL" id="MDW6004522.1"/>
    </source>
</evidence>
<dbReference type="InterPro" id="IPR046513">
    <property type="entry name" value="DUF6691"/>
</dbReference>
<keyword evidence="1" id="KW-0472">Membrane</keyword>
<dbReference type="EMBL" id="JAWRCO010000002">
    <property type="protein sequence ID" value="MDW6004522.1"/>
    <property type="molecule type" value="Genomic_DNA"/>
</dbReference>
<reference evidence="3 4" key="1">
    <citation type="submission" date="2017-05" db="EMBL/GenBank/DDBJ databases">
        <authorList>
            <person name="Song R."/>
            <person name="Chenine A.L."/>
            <person name="Ruprecht R.M."/>
        </authorList>
    </citation>
    <scope>NUCLEOTIDE SEQUENCE [LARGE SCALE GENOMIC DNA]</scope>
    <source>
        <strain evidence="3 4">CECT 7927</strain>
    </source>
</reference>
<sequence length="152" mass="16299">MKKYMNWLVAGSCGFLFGLGMVISGMVIPDKVTGFLDITGSWDISLAFVMGGALLVFMPGYLLLVKPKQRPVMADEFLFSSLRSIDLRLISGAVIFGVGWGMAGICPGPALASLSFGHLGLWVFFASMMVGLGISSCVLCRLKGHKVQEQTV</sequence>
<dbReference type="Pfam" id="PF20398">
    <property type="entry name" value="DUF6691"/>
    <property type="match status" value="1"/>
</dbReference>
<reference evidence="2 5" key="2">
    <citation type="submission" date="2023-11" db="EMBL/GenBank/DDBJ databases">
        <title>Plant-associative lifestyle of Vibrio porteresiae and its evolutionary dynamics.</title>
        <authorList>
            <person name="Rameshkumar N."/>
            <person name="Kirti K."/>
        </authorList>
    </citation>
    <scope>NUCLEOTIDE SEQUENCE [LARGE SCALE GENOMIC DNA]</scope>
    <source>
        <strain evidence="2 5">MSSRF38</strain>
    </source>
</reference>
<feature type="transmembrane region" description="Helical" evidence="1">
    <location>
        <begin position="45"/>
        <end position="64"/>
    </location>
</feature>
<dbReference type="Proteomes" id="UP001283366">
    <property type="component" value="Unassembled WGS sequence"/>
</dbReference>
<dbReference type="RefSeq" id="WP_087480867.1">
    <property type="nucleotide sequence ID" value="NZ_AP024884.1"/>
</dbReference>
<dbReference type="EMBL" id="FXXI01000003">
    <property type="protein sequence ID" value="SMS00810.1"/>
    <property type="molecule type" value="Genomic_DNA"/>
</dbReference>
<dbReference type="OrthoDB" id="9790409at2"/>
<evidence type="ECO:0000313" key="4">
    <source>
        <dbReference type="Proteomes" id="UP000196125"/>
    </source>
</evidence>